<dbReference type="Proteomes" id="UP000663833">
    <property type="component" value="Unassembled WGS sequence"/>
</dbReference>
<dbReference type="Gene3D" id="1.20.5.1160">
    <property type="entry name" value="Vasodilator-stimulated phosphoprotein"/>
    <property type="match status" value="2"/>
</dbReference>
<dbReference type="GO" id="GO:0090435">
    <property type="term" value="P:protein localization to nuclear envelope"/>
    <property type="evidence" value="ECO:0007669"/>
    <property type="project" value="TreeGrafter"/>
</dbReference>
<gene>
    <name evidence="10" type="ORF">FME351_LOCUS18415</name>
    <name evidence="11" type="ORF">GRG538_LOCUS32812</name>
    <name evidence="12" type="ORF">HFQ381_LOCUS974</name>
    <name evidence="7" type="ORF">KIK155_LOCUS2961</name>
    <name evidence="8" type="ORF">LUA448_LOCUS13195</name>
    <name evidence="9" type="ORF">TIS948_LOCUS24474</name>
    <name evidence="15" type="ORF">TOA249_LOCUS2172</name>
    <name evidence="13" type="ORF">TSG867_LOCUS490</name>
    <name evidence="14" type="ORF">UJA718_LOCUS15851</name>
</gene>
<dbReference type="Proteomes" id="UP000663872">
    <property type="component" value="Unassembled WGS sequence"/>
</dbReference>
<dbReference type="GO" id="GO:0005200">
    <property type="term" value="F:structural constituent of cytoskeleton"/>
    <property type="evidence" value="ECO:0007669"/>
    <property type="project" value="TreeGrafter"/>
</dbReference>
<evidence type="ECO:0000313" key="13">
    <source>
        <dbReference type="EMBL" id="CAF4207532.1"/>
    </source>
</evidence>
<keyword evidence="17" id="KW-1185">Reference proteome</keyword>
<dbReference type="GO" id="GO:0031507">
    <property type="term" value="P:heterochromatin formation"/>
    <property type="evidence" value="ECO:0007669"/>
    <property type="project" value="TreeGrafter"/>
</dbReference>
<proteinExistence type="inferred from homology"/>
<protein>
    <recommendedName>
        <fullName evidence="6">IF rod domain-containing protein</fullName>
    </recommendedName>
</protein>
<dbReference type="SUPFAM" id="SSF90257">
    <property type="entry name" value="Myosin rod fragments"/>
    <property type="match status" value="1"/>
</dbReference>
<dbReference type="Gene3D" id="1.20.5.170">
    <property type="match status" value="1"/>
</dbReference>
<dbReference type="Proteomes" id="UP000663862">
    <property type="component" value="Unassembled WGS sequence"/>
</dbReference>
<dbReference type="GO" id="GO:0007097">
    <property type="term" value="P:nuclear migration"/>
    <property type="evidence" value="ECO:0007669"/>
    <property type="project" value="TreeGrafter"/>
</dbReference>
<evidence type="ECO:0000256" key="4">
    <source>
        <dbReference type="SAM" id="Coils"/>
    </source>
</evidence>
<evidence type="ECO:0000313" key="12">
    <source>
        <dbReference type="EMBL" id="CAF4101171.1"/>
    </source>
</evidence>
<evidence type="ECO:0000256" key="5">
    <source>
        <dbReference type="SAM" id="MobiDB-lite"/>
    </source>
</evidence>
<sequence length="496" mass="57260">MFSVFRRRTASTSRSDTNVKENSPVKGNAAKTNSDNSGFITPSLTANGSGIKHRTLSGVSISSSSTSLATSPLLNITRQQEKHELQTLNDRLAVIIDTVRRLEQDNEKLRNIVKTSTQSFETETSKVKALYESELDDAKKLIEELAHEKSRLEIELEKHRCENNDLQSKLTRTDRDTRGFESRLRQYENEIADLKARCNSIASDTARKMEENQSLESLNNDLEKQIASLKRQLESETLLRIDLENKNKTLREQLEFNEQVHETHIKQIREQQCYEIVQSDGLRQQYDDKLLQELQQLRAQNEQEIISLREDIASQYENKIEDLYTTNRRQVEQINNYRADLASYRERIEEAMKTRDASTEKMVQLEQRCRELEDRTYQMQQQQHDTLIERDDELQNLKALIEQMQIDYQNLLDTKIGLDREISTYRKLLDSEEERLNIGSRLGSVSSINASVTSKINDESSVAAAAVTPTTTHRRNKRARVEVDDDDLVLTSGSGR</sequence>
<dbReference type="Pfam" id="PF00038">
    <property type="entry name" value="Filament"/>
    <property type="match status" value="1"/>
</dbReference>
<dbReference type="InterPro" id="IPR018039">
    <property type="entry name" value="IF_conserved"/>
</dbReference>
<dbReference type="EMBL" id="CAJNYT010005817">
    <property type="protein sequence ID" value="CAF3776666.1"/>
    <property type="molecule type" value="Genomic_DNA"/>
</dbReference>
<dbReference type="Proteomes" id="UP000663869">
    <property type="component" value="Unassembled WGS sequence"/>
</dbReference>
<evidence type="ECO:0000313" key="14">
    <source>
        <dbReference type="EMBL" id="CAF4351928.1"/>
    </source>
</evidence>
<dbReference type="SMART" id="SM01391">
    <property type="entry name" value="Filament"/>
    <property type="match status" value="1"/>
</dbReference>
<dbReference type="EMBL" id="CAJOBQ010000009">
    <property type="protein sequence ID" value="CAF4207532.1"/>
    <property type="molecule type" value="Genomic_DNA"/>
</dbReference>
<comment type="similarity">
    <text evidence="3">Belongs to the intermediate filament family.</text>
</comment>
<evidence type="ECO:0000313" key="11">
    <source>
        <dbReference type="EMBL" id="CAF3776666.1"/>
    </source>
</evidence>
<keyword evidence="2 4" id="KW-0175">Coiled coil</keyword>
<evidence type="ECO:0000313" key="10">
    <source>
        <dbReference type="EMBL" id="CAF3529726.1"/>
    </source>
</evidence>
<feature type="region of interest" description="Disordered" evidence="5">
    <location>
        <begin position="1"/>
        <end position="38"/>
    </location>
</feature>
<evidence type="ECO:0000313" key="16">
    <source>
        <dbReference type="Proteomes" id="UP000663838"/>
    </source>
</evidence>
<evidence type="ECO:0000313" key="7">
    <source>
        <dbReference type="EMBL" id="CAF3343759.1"/>
    </source>
</evidence>
<accession>A0A820UKI7</accession>
<evidence type="ECO:0000256" key="3">
    <source>
        <dbReference type="RuleBase" id="RU000685"/>
    </source>
</evidence>
<dbReference type="Proteomes" id="UP000663825">
    <property type="component" value="Unassembled WGS sequence"/>
</dbReference>
<keyword evidence="1 3" id="KW-0403">Intermediate filament</keyword>
<dbReference type="GO" id="GO:0005652">
    <property type="term" value="C:nuclear lamina"/>
    <property type="evidence" value="ECO:0007669"/>
    <property type="project" value="TreeGrafter"/>
</dbReference>
<feature type="domain" description="IF rod" evidence="6">
    <location>
        <begin position="81"/>
        <end position="436"/>
    </location>
</feature>
<dbReference type="PROSITE" id="PS51842">
    <property type="entry name" value="IF_ROD_2"/>
    <property type="match status" value="1"/>
</dbReference>
<evidence type="ECO:0000313" key="17">
    <source>
        <dbReference type="Proteomes" id="UP000663873"/>
    </source>
</evidence>
<dbReference type="EMBL" id="CAJOBP010002384">
    <property type="protein sequence ID" value="CAF4351928.1"/>
    <property type="molecule type" value="Genomic_DNA"/>
</dbReference>
<dbReference type="EMBL" id="CAJOBS010000068">
    <property type="protein sequence ID" value="CAF4485389.1"/>
    <property type="molecule type" value="Genomic_DNA"/>
</dbReference>
<dbReference type="PANTHER" id="PTHR45721">
    <property type="entry name" value="LAMIN DM0-RELATED"/>
    <property type="match status" value="1"/>
</dbReference>
<reference evidence="15" key="1">
    <citation type="submission" date="2021-02" db="EMBL/GenBank/DDBJ databases">
        <authorList>
            <person name="Nowell W R."/>
        </authorList>
    </citation>
    <scope>NUCLEOTIDE SEQUENCE</scope>
</reference>
<comment type="caution">
    <text evidence="15">The sequence shown here is derived from an EMBL/GenBank/DDBJ whole genome shotgun (WGS) entry which is preliminary data.</text>
</comment>
<dbReference type="InterPro" id="IPR039008">
    <property type="entry name" value="IF_rod_dom"/>
</dbReference>
<feature type="coiled-coil region" evidence="4">
    <location>
        <begin position="85"/>
        <end position="414"/>
    </location>
</feature>
<dbReference type="SUPFAM" id="SSF64593">
    <property type="entry name" value="Intermediate filament protein, coiled coil region"/>
    <property type="match status" value="2"/>
</dbReference>
<dbReference type="Proteomes" id="UP000663865">
    <property type="component" value="Unassembled WGS sequence"/>
</dbReference>
<dbReference type="GO" id="GO:0006998">
    <property type="term" value="P:nuclear envelope organization"/>
    <property type="evidence" value="ECO:0007669"/>
    <property type="project" value="TreeGrafter"/>
</dbReference>
<dbReference type="Proteomes" id="UP000663873">
    <property type="component" value="Unassembled WGS sequence"/>
</dbReference>
<dbReference type="AlphaFoldDB" id="A0A820UKI7"/>
<dbReference type="EMBL" id="CAJNXB010004231">
    <property type="protein sequence ID" value="CAF3364499.1"/>
    <property type="molecule type" value="Genomic_DNA"/>
</dbReference>
<dbReference type="GO" id="GO:0005882">
    <property type="term" value="C:intermediate filament"/>
    <property type="evidence" value="ECO:0007669"/>
    <property type="project" value="UniProtKB-KW"/>
</dbReference>
<dbReference type="Proteomes" id="UP000663838">
    <property type="component" value="Unassembled WGS sequence"/>
</dbReference>
<name>A0A820UKI7_9BILA</name>
<organism evidence="15 16">
    <name type="scientific">Rotaria socialis</name>
    <dbReference type="NCBI Taxonomy" id="392032"/>
    <lineage>
        <taxon>Eukaryota</taxon>
        <taxon>Metazoa</taxon>
        <taxon>Spiralia</taxon>
        <taxon>Gnathifera</taxon>
        <taxon>Rotifera</taxon>
        <taxon>Eurotatoria</taxon>
        <taxon>Bdelloidea</taxon>
        <taxon>Philodinida</taxon>
        <taxon>Philodinidae</taxon>
        <taxon>Rotaria</taxon>
    </lineage>
</organism>
<dbReference type="Proteomes" id="UP000663851">
    <property type="component" value="Unassembled WGS sequence"/>
</dbReference>
<dbReference type="EMBL" id="CAJNYV010000112">
    <property type="protein sequence ID" value="CAF3343759.1"/>
    <property type="molecule type" value="Genomic_DNA"/>
</dbReference>
<dbReference type="PANTHER" id="PTHR45721:SF11">
    <property type="entry name" value="LAMIN DM0-RELATED"/>
    <property type="match status" value="1"/>
</dbReference>
<dbReference type="EMBL" id="CAJNYD010001589">
    <property type="protein sequence ID" value="CAF3352496.1"/>
    <property type="molecule type" value="Genomic_DNA"/>
</dbReference>
<dbReference type="GO" id="GO:0051664">
    <property type="term" value="P:nuclear pore localization"/>
    <property type="evidence" value="ECO:0007669"/>
    <property type="project" value="TreeGrafter"/>
</dbReference>
<evidence type="ECO:0000313" key="9">
    <source>
        <dbReference type="EMBL" id="CAF3364499.1"/>
    </source>
</evidence>
<evidence type="ECO:0000256" key="2">
    <source>
        <dbReference type="ARBA" id="ARBA00023054"/>
    </source>
</evidence>
<dbReference type="OrthoDB" id="102442at2759"/>
<evidence type="ECO:0000313" key="8">
    <source>
        <dbReference type="EMBL" id="CAF3352496.1"/>
    </source>
</evidence>
<evidence type="ECO:0000256" key="1">
    <source>
        <dbReference type="ARBA" id="ARBA00022754"/>
    </source>
</evidence>
<evidence type="ECO:0000259" key="6">
    <source>
        <dbReference type="PROSITE" id="PS51842"/>
    </source>
</evidence>
<evidence type="ECO:0000313" key="15">
    <source>
        <dbReference type="EMBL" id="CAF4485389.1"/>
    </source>
</evidence>
<dbReference type="EMBL" id="CAJNYU010002278">
    <property type="protein sequence ID" value="CAF3529726.1"/>
    <property type="molecule type" value="Genomic_DNA"/>
</dbReference>
<dbReference type="EMBL" id="CAJOBO010000023">
    <property type="protein sequence ID" value="CAF4101171.1"/>
    <property type="molecule type" value="Genomic_DNA"/>
</dbReference>
<dbReference type="PROSITE" id="PS00226">
    <property type="entry name" value="IF_ROD_1"/>
    <property type="match status" value="1"/>
</dbReference>